<evidence type="ECO:0000313" key="7">
    <source>
        <dbReference type="EMBL" id="AVP96524.1"/>
    </source>
</evidence>
<accession>A0A2P1PNV0</accession>
<reference evidence="7 8" key="2">
    <citation type="submission" date="2018-03" db="EMBL/GenBank/DDBJ databases">
        <authorList>
            <person name="Keele B.F."/>
        </authorList>
    </citation>
    <scope>NUCLEOTIDE SEQUENCE [LARGE SCALE GENOMIC DNA]</scope>
    <source>
        <strain evidence="7 8">D13</strain>
    </source>
</reference>
<dbReference type="SUPFAM" id="SSF88946">
    <property type="entry name" value="Sigma2 domain of RNA polymerase sigma factors"/>
    <property type="match status" value="1"/>
</dbReference>
<dbReference type="OrthoDB" id="6023540at2"/>
<dbReference type="KEGG" id="xba:C7S18_04615"/>
<reference evidence="7 8" key="1">
    <citation type="submission" date="2018-03" db="EMBL/GenBank/DDBJ databases">
        <title>Ahniella affigens gen. nov., sp. nov., a gammaproteobacterium isolated from sandy soil near a stream.</title>
        <authorList>
            <person name="Ko Y."/>
            <person name="Kim J.-H."/>
        </authorList>
    </citation>
    <scope>NUCLEOTIDE SEQUENCE [LARGE SCALE GENOMIC DNA]</scope>
    <source>
        <strain evidence="7 8">D13</strain>
    </source>
</reference>
<dbReference type="Pfam" id="PF07638">
    <property type="entry name" value="Sigma70_ECF"/>
    <property type="match status" value="1"/>
</dbReference>
<dbReference type="InterPro" id="IPR014284">
    <property type="entry name" value="RNA_pol_sigma-70_dom"/>
</dbReference>
<feature type="domain" description="RNA polymerase sigma-70 ECF-like HTH" evidence="6">
    <location>
        <begin position="65"/>
        <end position="247"/>
    </location>
</feature>
<dbReference type="Gene3D" id="1.10.10.10">
    <property type="entry name" value="Winged helix-like DNA-binding domain superfamily/Winged helix DNA-binding domain"/>
    <property type="match status" value="1"/>
</dbReference>
<dbReference type="GO" id="GO:0006352">
    <property type="term" value="P:DNA-templated transcription initiation"/>
    <property type="evidence" value="ECO:0007669"/>
    <property type="project" value="InterPro"/>
</dbReference>
<proteinExistence type="inferred from homology"/>
<dbReference type="InterPro" id="IPR039425">
    <property type="entry name" value="RNA_pol_sigma-70-like"/>
</dbReference>
<evidence type="ECO:0000256" key="2">
    <source>
        <dbReference type="ARBA" id="ARBA00023015"/>
    </source>
</evidence>
<keyword evidence="3" id="KW-0731">Sigma factor</keyword>
<evidence type="ECO:0000256" key="5">
    <source>
        <dbReference type="SAM" id="MobiDB-lite"/>
    </source>
</evidence>
<keyword evidence="2" id="KW-0805">Transcription regulation</keyword>
<dbReference type="EMBL" id="CP027860">
    <property type="protein sequence ID" value="AVP96524.1"/>
    <property type="molecule type" value="Genomic_DNA"/>
</dbReference>
<evidence type="ECO:0000256" key="3">
    <source>
        <dbReference type="ARBA" id="ARBA00023082"/>
    </source>
</evidence>
<keyword evidence="4" id="KW-0804">Transcription</keyword>
<evidence type="ECO:0000256" key="1">
    <source>
        <dbReference type="ARBA" id="ARBA00010641"/>
    </source>
</evidence>
<dbReference type="NCBIfam" id="TIGR02999">
    <property type="entry name" value="Sig-70_X6"/>
    <property type="match status" value="1"/>
</dbReference>
<dbReference type="InterPro" id="IPR013325">
    <property type="entry name" value="RNA_pol_sigma_r2"/>
</dbReference>
<sequence length="255" mass="28868">MNVQSGLNQPREISDPRASLLPSAAGRAVTPVREVPNTPERGLFSVQKPMPRNPENRSMTDIETPITSLLGRWRSGDRAAEDQLARAIYPLLRQVAISQVRRQGQHLTLGATDLAQEAYLRLREQQKHDWQNREQFFAIAATVVRRVVIDYLRERFADKRGGGKLFVELDQSNEAELTEQSSTVDWIAVDQALSKLTVEDPICARVVELKLFTPLGVEDIAKTCQLSVATITRHWRYARSWLARELETGSIPDDR</sequence>
<comment type="similarity">
    <text evidence="1">Belongs to the sigma-70 factor family. ECF subfamily.</text>
</comment>
<dbReference type="SUPFAM" id="SSF88659">
    <property type="entry name" value="Sigma3 and sigma4 domains of RNA polymerase sigma factors"/>
    <property type="match status" value="1"/>
</dbReference>
<protein>
    <submittedName>
        <fullName evidence="7">RNA polymerase subunit sigma-70</fullName>
    </submittedName>
</protein>
<dbReference type="Gene3D" id="1.10.1740.10">
    <property type="match status" value="1"/>
</dbReference>
<evidence type="ECO:0000256" key="4">
    <source>
        <dbReference type="ARBA" id="ARBA00023163"/>
    </source>
</evidence>
<keyword evidence="8" id="KW-1185">Reference proteome</keyword>
<dbReference type="Proteomes" id="UP000241074">
    <property type="component" value="Chromosome"/>
</dbReference>
<dbReference type="PANTHER" id="PTHR43133:SF39">
    <property type="entry name" value="SIMILAR TO RNA POLYMERASE SIGMA-E FACTOR"/>
    <property type="match status" value="1"/>
</dbReference>
<feature type="region of interest" description="Disordered" evidence="5">
    <location>
        <begin position="1"/>
        <end position="59"/>
    </location>
</feature>
<dbReference type="InterPro" id="IPR011517">
    <property type="entry name" value="RNA_pol_sigma70_ECF-like"/>
</dbReference>
<dbReference type="InterPro" id="IPR036388">
    <property type="entry name" value="WH-like_DNA-bd_sf"/>
</dbReference>
<name>A0A2P1PNV0_9GAMM</name>
<organism evidence="7 8">
    <name type="scientific">Ahniella affigens</name>
    <dbReference type="NCBI Taxonomy" id="2021234"/>
    <lineage>
        <taxon>Bacteria</taxon>
        <taxon>Pseudomonadati</taxon>
        <taxon>Pseudomonadota</taxon>
        <taxon>Gammaproteobacteria</taxon>
        <taxon>Lysobacterales</taxon>
        <taxon>Rhodanobacteraceae</taxon>
        <taxon>Ahniella</taxon>
    </lineage>
</organism>
<evidence type="ECO:0000259" key="6">
    <source>
        <dbReference type="Pfam" id="PF07638"/>
    </source>
</evidence>
<dbReference type="PANTHER" id="PTHR43133">
    <property type="entry name" value="RNA POLYMERASE ECF-TYPE SIGMA FACTO"/>
    <property type="match status" value="1"/>
</dbReference>
<dbReference type="InterPro" id="IPR013324">
    <property type="entry name" value="RNA_pol_sigma_r3/r4-like"/>
</dbReference>
<dbReference type="NCBIfam" id="TIGR02937">
    <property type="entry name" value="sigma70-ECF"/>
    <property type="match status" value="1"/>
</dbReference>
<gene>
    <name evidence="7" type="ORF">C7S18_04615</name>
</gene>
<dbReference type="InterPro" id="IPR053812">
    <property type="entry name" value="HTH_Sigma70_ECF-like"/>
</dbReference>
<dbReference type="GO" id="GO:0016987">
    <property type="term" value="F:sigma factor activity"/>
    <property type="evidence" value="ECO:0007669"/>
    <property type="project" value="UniProtKB-KW"/>
</dbReference>
<evidence type="ECO:0000313" key="8">
    <source>
        <dbReference type="Proteomes" id="UP000241074"/>
    </source>
</evidence>
<dbReference type="AlphaFoldDB" id="A0A2P1PNV0"/>